<dbReference type="Gene3D" id="1.25.40.20">
    <property type="entry name" value="Ankyrin repeat-containing domain"/>
    <property type="match status" value="1"/>
</dbReference>
<evidence type="ECO:0000256" key="3">
    <source>
        <dbReference type="SAM" id="SignalP"/>
    </source>
</evidence>
<dbReference type="AlphaFoldDB" id="A0A9P6VI38"/>
<dbReference type="Pfam" id="PF22939">
    <property type="entry name" value="WHD_GPIID"/>
    <property type="match status" value="1"/>
</dbReference>
<evidence type="ECO:0000313" key="7">
    <source>
        <dbReference type="Proteomes" id="UP000785200"/>
    </source>
</evidence>
<feature type="signal peptide" evidence="3">
    <location>
        <begin position="1"/>
        <end position="19"/>
    </location>
</feature>
<feature type="repeat" description="ANK" evidence="2">
    <location>
        <begin position="861"/>
        <end position="893"/>
    </location>
</feature>
<dbReference type="Gene3D" id="3.40.50.300">
    <property type="entry name" value="P-loop containing nucleotide triphosphate hydrolases"/>
    <property type="match status" value="1"/>
</dbReference>
<keyword evidence="3" id="KW-0732">Signal</keyword>
<evidence type="ECO:0000256" key="2">
    <source>
        <dbReference type="PROSITE-ProRule" id="PRU00023"/>
    </source>
</evidence>
<feature type="repeat" description="ANK" evidence="2">
    <location>
        <begin position="797"/>
        <end position="824"/>
    </location>
</feature>
<dbReference type="InterPro" id="IPR027417">
    <property type="entry name" value="P-loop_NTPase"/>
</dbReference>
<keyword evidence="1" id="KW-0677">Repeat</keyword>
<proteinExistence type="predicted"/>
<feature type="domain" description="Nephrocystin 3-like N-terminal" evidence="5">
    <location>
        <begin position="233"/>
        <end position="401"/>
    </location>
</feature>
<sequence length="1043" mass="116115">MDPLSLTLSITSLISVALAVTKTLNDYTSSVKDAAAESNELAVEISGIAHALEALDRFLVSQGAKFKSFNNTSVLYSTIHTCHGRLSSLQSILEKFLKTSEGKKWYRSIVWPFKQDEQVETITILHRCMQIFQFSLSIDGCDLLSKTNEEVSEIRKTQSNTSGEVTEILSLVGNIQFVVEDFGQLYRGIHNEITAVHKGQLDSERENLLKWISSLADPSTNHNNAVKKREPETGVWFLESDDFYTWMRSGGFLWLYGIPGCGKTMLCSTIIEAVKEVCSESTTHILAYFYFDFQDIIKQDVVILLRSLIKQLCANEVELQDELQPMYAKYKASGLATTVEELTSILFSVIDRLDKKIYIMMDALDEYPEQSENSERRELLDQIERIVKHESGNLHILVTSRNEVDIRATLGTLANGGIYIQNSKVDADIGLFRWVVCQFDVLRNCKRVSAIKKALAELPKTLDETYARILSDIAENYFDEARSILRWVAFSARPLSLQEVTEAAVLRPGDDSLDPDERLYNAEDVLRICHGLIAVSREEVKICGTDTECDVVRFAHFSVQEYLMPDRAGSFSISDTSAHSYIAESCISYFLQMDLLDLSDQCLDDNPLLRYSAEYWFTHVQKIESDKDAAPGVLERTYNFLTQNSRNGYLTWLRIRDPGDVNPSYHFQHPINSFPPPLYYASSFGFRDATQRLLKTGTDVNIVQWLLDYKANVNTVESYHSGGFYGRALAIASEGGNEHMVEQLLELGADVNAPGSNKYGNALHQATANGHNRIVQRLLKAGADVNPPNCRKWCNLLQAAAAHGDHATFELLLEVGADVDARGGWQGSTLQAASERDYCKMVKRLLDMGVDVNTHSDGEYDPGTALQAASTEGHIQTVQLLLKYGADVNIQSGKGRDDAHGTPLQAASSRGHSQIVQLLLDSGADVNLPGRDYGSALQAAAEQGHDQIVRMLLNHGAEVNSQGDKEHAERSDSLERWVFKKYGNALQAASAWGNYQTVELLLDSGADINLRNEDYGTALEAALARGEEKMVQLLLGYGATDPA</sequence>
<dbReference type="Pfam" id="PF12796">
    <property type="entry name" value="Ank_2"/>
    <property type="match status" value="3"/>
</dbReference>
<keyword evidence="7" id="KW-1185">Reference proteome</keyword>
<dbReference type="EMBL" id="VNKQ01000010">
    <property type="protein sequence ID" value="KAG0648347.1"/>
    <property type="molecule type" value="Genomic_DNA"/>
</dbReference>
<feature type="repeat" description="ANK" evidence="2">
    <location>
        <begin position="728"/>
        <end position="756"/>
    </location>
</feature>
<gene>
    <name evidence="6" type="ORF">D0Z07_5152</name>
</gene>
<evidence type="ECO:0000256" key="1">
    <source>
        <dbReference type="ARBA" id="ARBA00022737"/>
    </source>
</evidence>
<feature type="chain" id="PRO_5040443589" evidence="3">
    <location>
        <begin position="20"/>
        <end position="1043"/>
    </location>
</feature>
<dbReference type="SUPFAM" id="SSF48403">
    <property type="entry name" value="Ankyrin repeat"/>
    <property type="match status" value="1"/>
</dbReference>
<keyword evidence="2" id="KW-0040">ANK repeat</keyword>
<feature type="domain" description="GPI inositol-deacylase winged helix" evidence="4">
    <location>
        <begin position="480"/>
        <end position="570"/>
    </location>
</feature>
<feature type="repeat" description="ANK" evidence="2">
    <location>
        <begin position="981"/>
        <end position="1013"/>
    </location>
</feature>
<organism evidence="6 7">
    <name type="scientific">Hyphodiscus hymeniophilus</name>
    <dbReference type="NCBI Taxonomy" id="353542"/>
    <lineage>
        <taxon>Eukaryota</taxon>
        <taxon>Fungi</taxon>
        <taxon>Dikarya</taxon>
        <taxon>Ascomycota</taxon>
        <taxon>Pezizomycotina</taxon>
        <taxon>Leotiomycetes</taxon>
        <taxon>Helotiales</taxon>
        <taxon>Hyphodiscaceae</taxon>
        <taxon>Hyphodiscus</taxon>
    </lineage>
</organism>
<dbReference type="SMART" id="SM00248">
    <property type="entry name" value="ANK"/>
    <property type="match status" value="10"/>
</dbReference>
<evidence type="ECO:0000259" key="5">
    <source>
        <dbReference type="Pfam" id="PF24883"/>
    </source>
</evidence>
<dbReference type="InterPro" id="IPR054471">
    <property type="entry name" value="GPIID_WHD"/>
</dbReference>
<dbReference type="Proteomes" id="UP000785200">
    <property type="component" value="Unassembled WGS sequence"/>
</dbReference>
<name>A0A9P6VI38_9HELO</name>
<protein>
    <submittedName>
        <fullName evidence="6">Ankyrin repeat-rich membrane-spanning</fullName>
    </submittedName>
</protein>
<dbReference type="PROSITE" id="PS50297">
    <property type="entry name" value="ANK_REP_REGION"/>
    <property type="match status" value="5"/>
</dbReference>
<dbReference type="InterPro" id="IPR036770">
    <property type="entry name" value="Ankyrin_rpt-contain_sf"/>
</dbReference>
<dbReference type="PANTHER" id="PTHR10039">
    <property type="entry name" value="AMELOGENIN"/>
    <property type="match status" value="1"/>
</dbReference>
<dbReference type="OrthoDB" id="1577640at2759"/>
<accession>A0A9P6VI38</accession>
<evidence type="ECO:0000259" key="4">
    <source>
        <dbReference type="Pfam" id="PF22939"/>
    </source>
</evidence>
<feature type="repeat" description="ANK" evidence="2">
    <location>
        <begin position="932"/>
        <end position="964"/>
    </location>
</feature>
<dbReference type="Pfam" id="PF13637">
    <property type="entry name" value="Ank_4"/>
    <property type="match status" value="1"/>
</dbReference>
<dbReference type="PROSITE" id="PS50088">
    <property type="entry name" value="ANK_REPEAT"/>
    <property type="match status" value="7"/>
</dbReference>
<comment type="caution">
    <text evidence="6">The sequence shown here is derived from an EMBL/GenBank/DDBJ whole genome shotgun (WGS) entry which is preliminary data.</text>
</comment>
<feature type="repeat" description="ANK" evidence="2">
    <location>
        <begin position="899"/>
        <end position="931"/>
    </location>
</feature>
<dbReference type="SUPFAM" id="SSF52540">
    <property type="entry name" value="P-loop containing nucleoside triphosphate hydrolases"/>
    <property type="match status" value="1"/>
</dbReference>
<feature type="repeat" description="ANK" evidence="2">
    <location>
        <begin position="758"/>
        <end position="790"/>
    </location>
</feature>
<dbReference type="InterPro" id="IPR002110">
    <property type="entry name" value="Ankyrin_rpt"/>
</dbReference>
<dbReference type="PANTHER" id="PTHR10039:SF16">
    <property type="entry name" value="GPI INOSITOL-DEACYLASE"/>
    <property type="match status" value="1"/>
</dbReference>
<dbReference type="InterPro" id="IPR056884">
    <property type="entry name" value="NPHP3-like_N"/>
</dbReference>
<evidence type="ECO:0000313" key="6">
    <source>
        <dbReference type="EMBL" id="KAG0648347.1"/>
    </source>
</evidence>
<reference evidence="6" key="1">
    <citation type="submission" date="2019-07" db="EMBL/GenBank/DDBJ databases">
        <title>Hyphodiscus hymeniophilus genome sequencing and assembly.</title>
        <authorList>
            <person name="Kramer G."/>
            <person name="Nodwell J."/>
        </authorList>
    </citation>
    <scope>NUCLEOTIDE SEQUENCE</scope>
    <source>
        <strain evidence="6">ATCC 34498</strain>
    </source>
</reference>
<dbReference type="PRINTS" id="PR01415">
    <property type="entry name" value="ANKYRIN"/>
</dbReference>
<dbReference type="Pfam" id="PF24883">
    <property type="entry name" value="NPHP3_N"/>
    <property type="match status" value="1"/>
</dbReference>